<dbReference type="OrthoDB" id="8882910at2"/>
<accession>A0A2V3UEE6</accession>
<reference evidence="1 2" key="1">
    <citation type="submission" date="2018-05" db="EMBL/GenBank/DDBJ databases">
        <title>Genomic Encyclopedia of Type Strains, Phase IV (KMG-IV): sequencing the most valuable type-strain genomes for metagenomic binning, comparative biology and taxonomic classification.</title>
        <authorList>
            <person name="Goeker M."/>
        </authorList>
    </citation>
    <scope>NUCLEOTIDE SEQUENCE [LARGE SCALE GENOMIC DNA]</scope>
    <source>
        <strain evidence="1 2">DSM 6462</strain>
    </source>
</reference>
<dbReference type="InterPro" id="IPR014710">
    <property type="entry name" value="RmlC-like_jellyroll"/>
</dbReference>
<sequence>MTENAARQASVACFDTMKPQETDDAGTQTWITRGGNFVVAVSRVKPGAKLTRENNADEYMVILPPGTQATIKTADEEVELGDDSLTIVPPGPSTITARTEGLIARIITSNATDLLDKAWNAATYADGAPELAPVEPWPDPVGGFKLRHYPLAPYADPNGERIQPRLFRSTNMMVNLFAHYHTRRDTTALSPHWHEDFEQASLTLHGRWIHHLRWPWNANLADWRPDNHDEIPTPSVIIIPANVVHTSRDVGEGESSLYDIFCPPRLDFASKPGFVINEKEYPMPDLQGAKTVTKGTLLSWQKSA</sequence>
<organism evidence="1 2">
    <name type="scientific">Chelatococcus asaccharovorans</name>
    <dbReference type="NCBI Taxonomy" id="28210"/>
    <lineage>
        <taxon>Bacteria</taxon>
        <taxon>Pseudomonadati</taxon>
        <taxon>Pseudomonadota</taxon>
        <taxon>Alphaproteobacteria</taxon>
        <taxon>Hyphomicrobiales</taxon>
        <taxon>Chelatococcaceae</taxon>
        <taxon>Chelatococcus</taxon>
    </lineage>
</organism>
<keyword evidence="2" id="KW-1185">Reference proteome</keyword>
<dbReference type="InterPro" id="IPR011051">
    <property type="entry name" value="RmlC_Cupin_sf"/>
</dbReference>
<comment type="caution">
    <text evidence="1">The sequence shown here is derived from an EMBL/GenBank/DDBJ whole genome shotgun (WGS) entry which is preliminary data.</text>
</comment>
<name>A0A2V3UEE6_9HYPH</name>
<gene>
    <name evidence="1" type="ORF">C7450_102336</name>
</gene>
<evidence type="ECO:0000313" key="2">
    <source>
        <dbReference type="Proteomes" id="UP000248021"/>
    </source>
</evidence>
<dbReference type="EMBL" id="QJJK01000002">
    <property type="protein sequence ID" value="PXW63420.1"/>
    <property type="molecule type" value="Genomic_DNA"/>
</dbReference>
<proteinExistence type="predicted"/>
<dbReference type="Gene3D" id="2.60.120.10">
    <property type="entry name" value="Jelly Rolls"/>
    <property type="match status" value="1"/>
</dbReference>
<dbReference type="RefSeq" id="WP_110373562.1">
    <property type="nucleotide sequence ID" value="NZ_CAKNFM010000002.1"/>
</dbReference>
<dbReference type="Proteomes" id="UP000248021">
    <property type="component" value="Unassembled WGS sequence"/>
</dbReference>
<dbReference type="SUPFAM" id="SSF51182">
    <property type="entry name" value="RmlC-like cupins"/>
    <property type="match status" value="1"/>
</dbReference>
<dbReference type="AlphaFoldDB" id="A0A2V3UEE6"/>
<evidence type="ECO:0000313" key="1">
    <source>
        <dbReference type="EMBL" id="PXW63420.1"/>
    </source>
</evidence>
<protein>
    <submittedName>
        <fullName evidence="1">Uncharacterized protein</fullName>
    </submittedName>
</protein>